<protein>
    <submittedName>
        <fullName evidence="2">Uncharacterized protein</fullName>
    </submittedName>
</protein>
<dbReference type="GO" id="GO:0003676">
    <property type="term" value="F:nucleic acid binding"/>
    <property type="evidence" value="ECO:0007669"/>
    <property type="project" value="InterPro"/>
</dbReference>
<evidence type="ECO:0000256" key="1">
    <source>
        <dbReference type="SAM" id="MobiDB-lite"/>
    </source>
</evidence>
<dbReference type="AlphaFoldDB" id="A0A816FIM0"/>
<dbReference type="Gene3D" id="3.30.420.10">
    <property type="entry name" value="Ribonuclease H-like superfamily/Ribonuclease H"/>
    <property type="match status" value="1"/>
</dbReference>
<feature type="region of interest" description="Disordered" evidence="1">
    <location>
        <begin position="312"/>
        <end position="339"/>
    </location>
</feature>
<feature type="non-terminal residue" evidence="2">
    <location>
        <position position="1"/>
    </location>
</feature>
<comment type="caution">
    <text evidence="2">The sequence shown here is derived from an EMBL/GenBank/DDBJ whole genome shotgun (WGS) entry which is preliminary data.</text>
</comment>
<dbReference type="InterPro" id="IPR036397">
    <property type="entry name" value="RNaseH_sf"/>
</dbReference>
<keyword evidence="3" id="KW-1185">Reference proteome</keyword>
<evidence type="ECO:0000313" key="3">
    <source>
        <dbReference type="Proteomes" id="UP000663828"/>
    </source>
</evidence>
<accession>A0A816FIM0</accession>
<gene>
    <name evidence="2" type="ORF">XAT740_LOCUS57061</name>
</gene>
<reference evidence="2" key="1">
    <citation type="submission" date="2021-02" db="EMBL/GenBank/DDBJ databases">
        <authorList>
            <person name="Nowell W R."/>
        </authorList>
    </citation>
    <scope>NUCLEOTIDE SEQUENCE</scope>
</reference>
<evidence type="ECO:0000313" key="2">
    <source>
        <dbReference type="EMBL" id="CAF1662014.1"/>
    </source>
</evidence>
<organism evidence="2 3">
    <name type="scientific">Adineta ricciae</name>
    <name type="common">Rotifer</name>
    <dbReference type="NCBI Taxonomy" id="249248"/>
    <lineage>
        <taxon>Eukaryota</taxon>
        <taxon>Metazoa</taxon>
        <taxon>Spiralia</taxon>
        <taxon>Gnathifera</taxon>
        <taxon>Rotifera</taxon>
        <taxon>Eurotatoria</taxon>
        <taxon>Bdelloidea</taxon>
        <taxon>Adinetida</taxon>
        <taxon>Adinetidae</taxon>
        <taxon>Adineta</taxon>
    </lineage>
</organism>
<dbReference type="Proteomes" id="UP000663828">
    <property type="component" value="Unassembled WGS sequence"/>
</dbReference>
<sequence>KTTEYTIDTEHDCVTREAALIQVEFIRRQSIVLLIEVCHLPPASTVTFWLIKSLLKIILGPSNIIYSWGNAEHELSLFIDYELFSWSILYQMKNIDIQTAFETWYHNQYSHDCDLRPYEDARELYQCTLRPAKHKHNQWSLQKAIAYAFDEFLDKSHSESKWRQSLTSSNQTTQGICHELIRYAASDCLAITKLRLLVIYITVKTYNSTLEEMSNTKTTCRDGSSLTHYLLTVFFFLAEGTEQSKIDQQFDLLSTSNNTNRTLENTQQAEGATTGLKLTECFRCYVQLERCEVKGYSISSSKTAVRTFQEDGKEATTMESQEKKQYNAHAECKSKPDEE</sequence>
<proteinExistence type="predicted"/>
<dbReference type="EMBL" id="CAJNOR010011532">
    <property type="protein sequence ID" value="CAF1662014.1"/>
    <property type="molecule type" value="Genomic_DNA"/>
</dbReference>
<name>A0A816FIM0_ADIRI</name>